<keyword evidence="2" id="KW-1133">Transmembrane helix</keyword>
<feature type="transmembrane region" description="Helical" evidence="2">
    <location>
        <begin position="63"/>
        <end position="90"/>
    </location>
</feature>
<feature type="region of interest" description="Disordered" evidence="1">
    <location>
        <begin position="170"/>
        <end position="193"/>
    </location>
</feature>
<keyword evidence="2" id="KW-0472">Membrane</keyword>
<dbReference type="RefSeq" id="WP_378065795.1">
    <property type="nucleotide sequence ID" value="NZ_JBHSBL010000006.1"/>
</dbReference>
<evidence type="ECO:0000313" key="3">
    <source>
        <dbReference type="EMBL" id="MFC4064753.1"/>
    </source>
</evidence>
<feature type="transmembrane region" description="Helical" evidence="2">
    <location>
        <begin position="102"/>
        <end position="121"/>
    </location>
</feature>
<sequence>MSFETKPPHEGNLETFGLATRRVIRFSIAFLVVLLLSAGLVLGGVTAVQNAADPTEVLSSAPLLLTIMILGFVTFVSMIGLLASTIVWIVSAHKVSPTGPGAAGYGGLFVTLLLISLSYILPLTLLAQAGFRIGAWLALVAGVVAARGRIRRETGRADLGGRPRTILQSDDWDASKWDPEVQRDIDRRGRPTE</sequence>
<evidence type="ECO:0000256" key="1">
    <source>
        <dbReference type="SAM" id="MobiDB-lite"/>
    </source>
</evidence>
<proteinExistence type="predicted"/>
<accession>A0ABV8IQV5</accession>
<dbReference type="Proteomes" id="UP001595867">
    <property type="component" value="Unassembled WGS sequence"/>
</dbReference>
<evidence type="ECO:0000256" key="2">
    <source>
        <dbReference type="SAM" id="Phobius"/>
    </source>
</evidence>
<dbReference type="EMBL" id="JBHSBL010000006">
    <property type="protein sequence ID" value="MFC4064753.1"/>
    <property type="molecule type" value="Genomic_DNA"/>
</dbReference>
<feature type="transmembrane region" description="Helical" evidence="2">
    <location>
        <begin position="23"/>
        <end position="43"/>
    </location>
</feature>
<keyword evidence="4" id="KW-1185">Reference proteome</keyword>
<protein>
    <submittedName>
        <fullName evidence="3">Uncharacterized protein</fullName>
    </submittedName>
</protein>
<gene>
    <name evidence="3" type="ORF">ACFO0C_07415</name>
</gene>
<feature type="transmembrane region" description="Helical" evidence="2">
    <location>
        <begin position="127"/>
        <end position="146"/>
    </location>
</feature>
<name>A0ABV8IQV5_9ACTN</name>
<evidence type="ECO:0000313" key="4">
    <source>
        <dbReference type="Proteomes" id="UP001595867"/>
    </source>
</evidence>
<organism evidence="3 4">
    <name type="scientific">Actinoplanes subglobosus</name>
    <dbReference type="NCBI Taxonomy" id="1547892"/>
    <lineage>
        <taxon>Bacteria</taxon>
        <taxon>Bacillati</taxon>
        <taxon>Actinomycetota</taxon>
        <taxon>Actinomycetes</taxon>
        <taxon>Micromonosporales</taxon>
        <taxon>Micromonosporaceae</taxon>
        <taxon>Actinoplanes</taxon>
    </lineage>
</organism>
<comment type="caution">
    <text evidence="3">The sequence shown here is derived from an EMBL/GenBank/DDBJ whole genome shotgun (WGS) entry which is preliminary data.</text>
</comment>
<feature type="compositionally biased region" description="Basic and acidic residues" evidence="1">
    <location>
        <begin position="173"/>
        <end position="193"/>
    </location>
</feature>
<reference evidence="4" key="1">
    <citation type="journal article" date="2019" name="Int. J. Syst. Evol. Microbiol.">
        <title>The Global Catalogue of Microorganisms (GCM) 10K type strain sequencing project: providing services to taxonomists for standard genome sequencing and annotation.</title>
        <authorList>
            <consortium name="The Broad Institute Genomics Platform"/>
            <consortium name="The Broad Institute Genome Sequencing Center for Infectious Disease"/>
            <person name="Wu L."/>
            <person name="Ma J."/>
        </authorList>
    </citation>
    <scope>NUCLEOTIDE SEQUENCE [LARGE SCALE GENOMIC DNA]</scope>
    <source>
        <strain evidence="4">TBRC 5832</strain>
    </source>
</reference>
<keyword evidence="2" id="KW-0812">Transmembrane</keyword>